<dbReference type="AlphaFoldDB" id="A0A8X6KVX5"/>
<gene>
    <name evidence="1" type="ORF">TNCT_457041</name>
</gene>
<organism evidence="1 2">
    <name type="scientific">Trichonephila clavata</name>
    <name type="common">Joro spider</name>
    <name type="synonym">Nephila clavata</name>
    <dbReference type="NCBI Taxonomy" id="2740835"/>
    <lineage>
        <taxon>Eukaryota</taxon>
        <taxon>Metazoa</taxon>
        <taxon>Ecdysozoa</taxon>
        <taxon>Arthropoda</taxon>
        <taxon>Chelicerata</taxon>
        <taxon>Arachnida</taxon>
        <taxon>Araneae</taxon>
        <taxon>Araneomorphae</taxon>
        <taxon>Entelegynae</taxon>
        <taxon>Araneoidea</taxon>
        <taxon>Nephilidae</taxon>
        <taxon>Trichonephila</taxon>
    </lineage>
</organism>
<dbReference type="Proteomes" id="UP000887116">
    <property type="component" value="Unassembled WGS sequence"/>
</dbReference>
<dbReference type="EMBL" id="BMAO01033114">
    <property type="protein sequence ID" value="GFQ87109.1"/>
    <property type="molecule type" value="Genomic_DNA"/>
</dbReference>
<protein>
    <submittedName>
        <fullName evidence="1">Uncharacterized protein</fullName>
    </submittedName>
</protein>
<comment type="caution">
    <text evidence="1">The sequence shown here is derived from an EMBL/GenBank/DDBJ whole genome shotgun (WGS) entry which is preliminary data.</text>
</comment>
<reference evidence="1" key="1">
    <citation type="submission" date="2020-07" db="EMBL/GenBank/DDBJ databases">
        <title>Multicomponent nature underlies the extraordinary mechanical properties of spider dragline silk.</title>
        <authorList>
            <person name="Kono N."/>
            <person name="Nakamura H."/>
            <person name="Mori M."/>
            <person name="Yoshida Y."/>
            <person name="Ohtoshi R."/>
            <person name="Malay A.D."/>
            <person name="Moran D.A.P."/>
            <person name="Tomita M."/>
            <person name="Numata K."/>
            <person name="Arakawa K."/>
        </authorList>
    </citation>
    <scope>NUCLEOTIDE SEQUENCE</scope>
</reference>
<keyword evidence="2" id="KW-1185">Reference proteome</keyword>
<evidence type="ECO:0000313" key="1">
    <source>
        <dbReference type="EMBL" id="GFQ87109.1"/>
    </source>
</evidence>
<evidence type="ECO:0000313" key="2">
    <source>
        <dbReference type="Proteomes" id="UP000887116"/>
    </source>
</evidence>
<sequence>MCLYNHTKGRWHLCVRTSPRHSSYSSQELGKFDKTPYKMSSHERIVARMRCNIVCRLQVNYKCKRLLQSFNVTPNNILNLSKQFQNTELISRRGVQGRTRYTGANIWYFQ</sequence>
<accession>A0A8X6KVX5</accession>
<proteinExistence type="predicted"/>
<name>A0A8X6KVX5_TRICU</name>